<dbReference type="SUPFAM" id="SSF53474">
    <property type="entry name" value="alpha/beta-Hydrolases"/>
    <property type="match status" value="1"/>
</dbReference>
<evidence type="ECO:0000259" key="2">
    <source>
        <dbReference type="Pfam" id="PF07859"/>
    </source>
</evidence>
<protein>
    <submittedName>
        <fullName evidence="3">Esterase</fullName>
    </submittedName>
</protein>
<dbReference type="GO" id="GO:0016787">
    <property type="term" value="F:hydrolase activity"/>
    <property type="evidence" value="ECO:0007669"/>
    <property type="project" value="UniProtKB-KW"/>
</dbReference>
<dbReference type="OrthoDB" id="2152029at2759"/>
<sequence>MQLIKPRYLNPPEAIQQVIQAHARRNGTIWKSVQLPDGASASWFGKPDAERLILYLPGGAYCFPIVPGHISYIEAVVTGLKHSGIDVGVLLVHYDLAPRARPPRQLEQAAAALRYAIETLGKRPSDIILMGDSAGGHLILSVLSHLTHPHPDIPAFSLRENLAGALLLSPWMVDRTDHESHHTNADQDSLSQGTLTYWAEIYLGDTEPDNYSQPADAPTGWWKVLPVEKIFIGVGGDEVMLGSTVAIARKIEAEHAGVTLSVAHREYHCQSIMSFGLGVAPGEQYGVTVGWLKSTLSR</sequence>
<dbReference type="InterPro" id="IPR029058">
    <property type="entry name" value="AB_hydrolase_fold"/>
</dbReference>
<feature type="domain" description="Alpha/beta hydrolase fold-3" evidence="2">
    <location>
        <begin position="53"/>
        <end position="269"/>
    </location>
</feature>
<dbReference type="InterPro" id="IPR050300">
    <property type="entry name" value="GDXG_lipolytic_enzyme"/>
</dbReference>
<name>A0A395H371_9EURO</name>
<keyword evidence="4" id="KW-1185">Reference proteome</keyword>
<evidence type="ECO:0000256" key="1">
    <source>
        <dbReference type="ARBA" id="ARBA00022801"/>
    </source>
</evidence>
<dbReference type="Pfam" id="PF07859">
    <property type="entry name" value="Abhydrolase_3"/>
    <property type="match status" value="1"/>
</dbReference>
<dbReference type="PANTHER" id="PTHR48081:SF31">
    <property type="entry name" value="STERYL ACETYL HYDROLASE MUG81-RELATED"/>
    <property type="match status" value="1"/>
</dbReference>
<dbReference type="Proteomes" id="UP000249402">
    <property type="component" value="Unassembled WGS sequence"/>
</dbReference>
<proteinExistence type="predicted"/>
<keyword evidence="1" id="KW-0378">Hydrolase</keyword>
<dbReference type="PANTHER" id="PTHR48081">
    <property type="entry name" value="AB HYDROLASE SUPERFAMILY PROTEIN C4A8.06C"/>
    <property type="match status" value="1"/>
</dbReference>
<dbReference type="STRING" id="1448316.A0A395H371"/>
<dbReference type="Gene3D" id="3.40.50.1820">
    <property type="entry name" value="alpha/beta hydrolase"/>
    <property type="match status" value="1"/>
</dbReference>
<dbReference type="AlphaFoldDB" id="A0A395H371"/>
<dbReference type="GeneID" id="37220476"/>
<dbReference type="InterPro" id="IPR013094">
    <property type="entry name" value="AB_hydrolase_3"/>
</dbReference>
<gene>
    <name evidence="3" type="ORF">BO80DRAFT_352057</name>
</gene>
<reference evidence="3 4" key="1">
    <citation type="submission" date="2018-02" db="EMBL/GenBank/DDBJ databases">
        <title>The genomes of Aspergillus section Nigri reveals drivers in fungal speciation.</title>
        <authorList>
            <consortium name="DOE Joint Genome Institute"/>
            <person name="Vesth T.C."/>
            <person name="Nybo J."/>
            <person name="Theobald S."/>
            <person name="Brandl J."/>
            <person name="Frisvad J.C."/>
            <person name="Nielsen K.F."/>
            <person name="Lyhne E.K."/>
            <person name="Kogle M.E."/>
            <person name="Kuo A."/>
            <person name="Riley R."/>
            <person name="Clum A."/>
            <person name="Nolan M."/>
            <person name="Lipzen A."/>
            <person name="Salamov A."/>
            <person name="Henrissat B."/>
            <person name="Wiebenga A."/>
            <person name="De vries R.P."/>
            <person name="Grigoriev I.V."/>
            <person name="Mortensen U.H."/>
            <person name="Andersen M.R."/>
            <person name="Baker S.E."/>
        </authorList>
    </citation>
    <scope>NUCLEOTIDE SEQUENCE [LARGE SCALE GENOMIC DNA]</scope>
    <source>
        <strain evidence="3 4">CBS 121593</strain>
    </source>
</reference>
<dbReference type="RefSeq" id="XP_025576658.1">
    <property type="nucleotide sequence ID" value="XM_025715611.1"/>
</dbReference>
<dbReference type="VEuPathDB" id="FungiDB:BO80DRAFT_352057"/>
<organism evidence="3 4">
    <name type="scientific">Aspergillus ibericus CBS 121593</name>
    <dbReference type="NCBI Taxonomy" id="1448316"/>
    <lineage>
        <taxon>Eukaryota</taxon>
        <taxon>Fungi</taxon>
        <taxon>Dikarya</taxon>
        <taxon>Ascomycota</taxon>
        <taxon>Pezizomycotina</taxon>
        <taxon>Eurotiomycetes</taxon>
        <taxon>Eurotiomycetidae</taxon>
        <taxon>Eurotiales</taxon>
        <taxon>Aspergillaceae</taxon>
        <taxon>Aspergillus</taxon>
        <taxon>Aspergillus subgen. Circumdati</taxon>
    </lineage>
</organism>
<dbReference type="EMBL" id="KZ824431">
    <property type="protein sequence ID" value="RAL02331.1"/>
    <property type="molecule type" value="Genomic_DNA"/>
</dbReference>
<evidence type="ECO:0000313" key="4">
    <source>
        <dbReference type="Proteomes" id="UP000249402"/>
    </source>
</evidence>
<accession>A0A395H371</accession>
<evidence type="ECO:0000313" key="3">
    <source>
        <dbReference type="EMBL" id="RAL02331.1"/>
    </source>
</evidence>